<proteinExistence type="predicted"/>
<dbReference type="AlphaFoldDB" id="X1U0K8"/>
<protein>
    <submittedName>
        <fullName evidence="1">Uncharacterized protein</fullName>
    </submittedName>
</protein>
<name>X1U0K8_9ZZZZ</name>
<accession>X1U0K8</accession>
<reference evidence="1" key="1">
    <citation type="journal article" date="2014" name="Front. Microbiol.">
        <title>High frequency of phylogenetically diverse reductive dehalogenase-homologous genes in deep subseafloor sedimentary metagenomes.</title>
        <authorList>
            <person name="Kawai M."/>
            <person name="Futagami T."/>
            <person name="Toyoda A."/>
            <person name="Takaki Y."/>
            <person name="Nishi S."/>
            <person name="Hori S."/>
            <person name="Arai W."/>
            <person name="Tsubouchi T."/>
            <person name="Morono Y."/>
            <person name="Uchiyama I."/>
            <person name="Ito T."/>
            <person name="Fujiyama A."/>
            <person name="Inagaki F."/>
            <person name="Takami H."/>
        </authorList>
    </citation>
    <scope>NUCLEOTIDE SEQUENCE</scope>
    <source>
        <strain evidence="1">Expedition CK06-06</strain>
    </source>
</reference>
<gene>
    <name evidence="1" type="ORF">S12H4_31339</name>
</gene>
<organism evidence="1">
    <name type="scientific">marine sediment metagenome</name>
    <dbReference type="NCBI Taxonomy" id="412755"/>
    <lineage>
        <taxon>unclassified sequences</taxon>
        <taxon>metagenomes</taxon>
        <taxon>ecological metagenomes</taxon>
    </lineage>
</organism>
<evidence type="ECO:0000313" key="1">
    <source>
        <dbReference type="EMBL" id="GAI97136.1"/>
    </source>
</evidence>
<sequence>AEFALHKKPPRRVAMMQIGMGIDTRMLGLVVLASPDIRLVRSVDANLHIFICVLKIGSRQQHKVVVAPRISILKLGIQYENMCGTLGKVY</sequence>
<feature type="non-terminal residue" evidence="1">
    <location>
        <position position="1"/>
    </location>
</feature>
<dbReference type="EMBL" id="BARW01018282">
    <property type="protein sequence ID" value="GAI97136.1"/>
    <property type="molecule type" value="Genomic_DNA"/>
</dbReference>
<comment type="caution">
    <text evidence="1">The sequence shown here is derived from an EMBL/GenBank/DDBJ whole genome shotgun (WGS) entry which is preliminary data.</text>
</comment>